<keyword evidence="1" id="KW-0732">Signal</keyword>
<organism evidence="2 3">
    <name type="scientific">Panagrellus redivivus</name>
    <name type="common">Microworm</name>
    <dbReference type="NCBI Taxonomy" id="6233"/>
    <lineage>
        <taxon>Eukaryota</taxon>
        <taxon>Metazoa</taxon>
        <taxon>Ecdysozoa</taxon>
        <taxon>Nematoda</taxon>
        <taxon>Chromadorea</taxon>
        <taxon>Rhabditida</taxon>
        <taxon>Tylenchina</taxon>
        <taxon>Panagrolaimomorpha</taxon>
        <taxon>Panagrolaimoidea</taxon>
        <taxon>Panagrolaimidae</taxon>
        <taxon>Panagrellus</taxon>
    </lineage>
</organism>
<dbReference type="Proteomes" id="UP000492821">
    <property type="component" value="Unassembled WGS sequence"/>
</dbReference>
<evidence type="ECO:0000256" key="1">
    <source>
        <dbReference type="SAM" id="SignalP"/>
    </source>
</evidence>
<name>A0A7E4V7D3_PANRE</name>
<dbReference type="WBParaSite" id="Pan_g16965.t1">
    <property type="protein sequence ID" value="Pan_g16965.t1"/>
    <property type="gene ID" value="Pan_g16965"/>
</dbReference>
<reference evidence="2" key="1">
    <citation type="journal article" date="2013" name="Genetics">
        <title>The draft genome and transcriptome of Panagrellus redivivus are shaped by the harsh demands of a free-living lifestyle.</title>
        <authorList>
            <person name="Srinivasan J."/>
            <person name="Dillman A.R."/>
            <person name="Macchietto M.G."/>
            <person name="Heikkinen L."/>
            <person name="Lakso M."/>
            <person name="Fracchia K.M."/>
            <person name="Antoshechkin I."/>
            <person name="Mortazavi A."/>
            <person name="Wong G."/>
            <person name="Sternberg P.W."/>
        </authorList>
    </citation>
    <scope>NUCLEOTIDE SEQUENCE [LARGE SCALE GENOMIC DNA]</scope>
    <source>
        <strain evidence="2">MT8872</strain>
    </source>
</reference>
<accession>A0A7E4V7D3</accession>
<keyword evidence="2" id="KW-1185">Reference proteome</keyword>
<evidence type="ECO:0000313" key="2">
    <source>
        <dbReference type="Proteomes" id="UP000492821"/>
    </source>
</evidence>
<feature type="chain" id="PRO_5028861626" evidence="1">
    <location>
        <begin position="19"/>
        <end position="186"/>
    </location>
</feature>
<dbReference type="AlphaFoldDB" id="A0A7E4V7D3"/>
<feature type="signal peptide" evidence="1">
    <location>
        <begin position="1"/>
        <end position="18"/>
    </location>
</feature>
<proteinExistence type="predicted"/>
<reference evidence="3" key="2">
    <citation type="submission" date="2020-10" db="UniProtKB">
        <authorList>
            <consortium name="WormBaseParasite"/>
        </authorList>
    </citation>
    <scope>IDENTIFICATION</scope>
</reference>
<evidence type="ECO:0000313" key="3">
    <source>
        <dbReference type="WBParaSite" id="Pan_g16965.t1"/>
    </source>
</evidence>
<sequence length="186" mass="20890">MLLPLTTVLLTFLSTTSGTTKTCYSCYDGSNSDIHGTLLKYFTAQHPIQTLLPFGDVICRKPRSIQCTDACVGIKIVKNDTLRGSTTNYFMGCSEHFEPVSDENPLKCTFRNEEVAYNRYVFIEYCTCGLTMCNDPKKSMPLWTLNDAQKKEYFNMDPPTTPKPKQVINSAGTSLIGSVFLLNFFL</sequence>
<protein>
    <submittedName>
        <fullName evidence="3">Protein quiver</fullName>
    </submittedName>
</protein>